<evidence type="ECO:0000256" key="3">
    <source>
        <dbReference type="ARBA" id="ARBA00022723"/>
    </source>
</evidence>
<dbReference type="EMBL" id="UHJJ01000013">
    <property type="protein sequence ID" value="SUQ15474.1"/>
    <property type="molecule type" value="Genomic_DNA"/>
</dbReference>
<sequence>MSWYKRISRAFEDALEVPLYSTSRFVLMSDCHRGTGNHNDNFLKNQNLYFAALNYYYEKGYTYIELGDGDELWENRSFARIIDIHSNVFWLLSKYKNKNRLFMLYGNHDLSKKRCSYCRRHCSTYHVSGQISEVPLFPDICYMQSLILKDMEHGNDLYLIHGHQADFLNNTLSPVSRFLVRYLWKPLEAVGVSDPTSAARSYTQKKKIEKRLSDWASKEKKILVAGHTHRPMLGSNEFPYFNTGSCVHPRCITCIEIQERQLTLVKWTLRTREDRSLYVAREVIDGCWDF</sequence>
<dbReference type="GO" id="GO:0046872">
    <property type="term" value="F:metal ion binding"/>
    <property type="evidence" value="ECO:0007669"/>
    <property type="project" value="UniProtKB-KW"/>
</dbReference>
<keyword evidence="4" id="KW-0472">Membrane</keyword>
<evidence type="ECO:0000256" key="4">
    <source>
        <dbReference type="ARBA" id="ARBA00023136"/>
    </source>
</evidence>
<proteinExistence type="predicted"/>
<dbReference type="PANTHER" id="PTHR34990">
    <property type="entry name" value="UDP-2,3-DIACYLGLUCOSAMINE HYDROLASE-RELATED"/>
    <property type="match status" value="1"/>
</dbReference>
<dbReference type="GO" id="GO:0016020">
    <property type="term" value="C:membrane"/>
    <property type="evidence" value="ECO:0007669"/>
    <property type="project" value="GOC"/>
</dbReference>
<dbReference type="InterPro" id="IPR004843">
    <property type="entry name" value="Calcineurin-like_PHP"/>
</dbReference>
<evidence type="ECO:0000313" key="7">
    <source>
        <dbReference type="EMBL" id="SUQ15474.1"/>
    </source>
</evidence>
<accession>A0A315ZTJ3</accession>
<dbReference type="AlphaFoldDB" id="A0A315ZTJ3"/>
<dbReference type="PANTHER" id="PTHR34990:SF2">
    <property type="entry name" value="BLL8164 PROTEIN"/>
    <property type="match status" value="1"/>
</dbReference>
<dbReference type="GO" id="GO:0009245">
    <property type="term" value="P:lipid A biosynthetic process"/>
    <property type="evidence" value="ECO:0007669"/>
    <property type="project" value="TreeGrafter"/>
</dbReference>
<keyword evidence="5" id="KW-0464">Manganese</keyword>
<evidence type="ECO:0000256" key="2">
    <source>
        <dbReference type="ARBA" id="ARBA00022519"/>
    </source>
</evidence>
<keyword evidence="2" id="KW-0997">Cell inner membrane</keyword>
<feature type="domain" description="Calcineurin-like phosphoesterase" evidence="6">
    <location>
        <begin position="24"/>
        <end position="231"/>
    </location>
</feature>
<dbReference type="OrthoDB" id="9773199at2"/>
<dbReference type="Gene3D" id="3.60.21.10">
    <property type="match status" value="1"/>
</dbReference>
<name>A0A315ZTJ3_9FIRM</name>
<keyword evidence="8" id="KW-1185">Reference proteome</keyword>
<reference evidence="8" key="1">
    <citation type="submission" date="2017-07" db="EMBL/GenBank/DDBJ databases">
        <authorList>
            <person name="Varghese N."/>
            <person name="Submissions S."/>
        </authorList>
    </citation>
    <scope>NUCLEOTIDE SEQUENCE [LARGE SCALE GENOMIC DNA]</scope>
    <source>
        <strain evidence="8">NLAE-zl-C134</strain>
    </source>
</reference>
<evidence type="ECO:0000313" key="8">
    <source>
        <dbReference type="Proteomes" id="UP000254051"/>
    </source>
</evidence>
<dbReference type="InterPro" id="IPR029052">
    <property type="entry name" value="Metallo-depent_PP-like"/>
</dbReference>
<dbReference type="GO" id="GO:0008758">
    <property type="term" value="F:UDP-2,3-diacylglucosamine hydrolase activity"/>
    <property type="evidence" value="ECO:0007669"/>
    <property type="project" value="TreeGrafter"/>
</dbReference>
<dbReference type="RefSeq" id="WP_109713344.1">
    <property type="nucleotide sequence ID" value="NZ_QGDS01000013.1"/>
</dbReference>
<dbReference type="Proteomes" id="UP000254051">
    <property type="component" value="Unassembled WGS sequence"/>
</dbReference>
<organism evidence="7 8">
    <name type="scientific">Faecalicatena contorta</name>
    <dbReference type="NCBI Taxonomy" id="39482"/>
    <lineage>
        <taxon>Bacteria</taxon>
        <taxon>Bacillati</taxon>
        <taxon>Bacillota</taxon>
        <taxon>Clostridia</taxon>
        <taxon>Lachnospirales</taxon>
        <taxon>Lachnospiraceae</taxon>
        <taxon>Faecalicatena</taxon>
    </lineage>
</organism>
<dbReference type="SUPFAM" id="SSF56300">
    <property type="entry name" value="Metallo-dependent phosphatases"/>
    <property type="match status" value="1"/>
</dbReference>
<gene>
    <name evidence="7" type="ORF">SAMN05216529_11319</name>
</gene>
<dbReference type="Pfam" id="PF00149">
    <property type="entry name" value="Metallophos"/>
    <property type="match status" value="1"/>
</dbReference>
<evidence type="ECO:0000259" key="6">
    <source>
        <dbReference type="Pfam" id="PF00149"/>
    </source>
</evidence>
<evidence type="ECO:0000256" key="5">
    <source>
        <dbReference type="ARBA" id="ARBA00023211"/>
    </source>
</evidence>
<keyword evidence="1" id="KW-1003">Cell membrane</keyword>
<dbReference type="InterPro" id="IPR043461">
    <property type="entry name" value="LpxH-like"/>
</dbReference>
<keyword evidence="3" id="KW-0479">Metal-binding</keyword>
<evidence type="ECO:0000256" key="1">
    <source>
        <dbReference type="ARBA" id="ARBA00022475"/>
    </source>
</evidence>
<protein>
    <submittedName>
        <fullName evidence="7">Calcineurin-like phosphoesterase</fullName>
    </submittedName>
</protein>